<feature type="coiled-coil region" evidence="1">
    <location>
        <begin position="186"/>
        <end position="213"/>
    </location>
</feature>
<sequence>MEPFEDLINSDPFEDRASPVVTADLEIRAGPLGSPDTSNYYGGFEFSEEDPSGDDSSNASAGTNESPPAQSVPVSDPQSPPALSAPIAPYRDRVTATTPPSPSPVPSPLSPLSSSSSPPSPARSEPSCKRSRPSPSPSAGPSRKRRRSPSPAALTSAELALAAPALPAIRIDLLPPRKRFGAIKMIETADKEIELLSARLVAAEIQIAAHQSEEIGRDIKKVGYRSRLQRIEDTLQIER</sequence>
<accession>A0ABQ4X3N8</accession>
<dbReference type="EMBL" id="BQNB010009172">
    <property type="protein sequence ID" value="GJS59769.1"/>
    <property type="molecule type" value="Genomic_DNA"/>
</dbReference>
<name>A0ABQ4X3N8_9ASTR</name>
<proteinExistence type="predicted"/>
<feature type="compositionally biased region" description="Low complexity" evidence="2">
    <location>
        <begin position="66"/>
        <end position="77"/>
    </location>
</feature>
<dbReference type="Proteomes" id="UP001151760">
    <property type="component" value="Unassembled WGS sequence"/>
</dbReference>
<evidence type="ECO:0000313" key="3">
    <source>
        <dbReference type="EMBL" id="GJS59769.1"/>
    </source>
</evidence>
<evidence type="ECO:0000256" key="1">
    <source>
        <dbReference type="SAM" id="Coils"/>
    </source>
</evidence>
<reference evidence="3" key="1">
    <citation type="journal article" date="2022" name="Int. J. Mol. Sci.">
        <title>Draft Genome of Tanacetum Coccineum: Genomic Comparison of Closely Related Tanacetum-Family Plants.</title>
        <authorList>
            <person name="Yamashiro T."/>
            <person name="Shiraishi A."/>
            <person name="Nakayama K."/>
            <person name="Satake H."/>
        </authorList>
    </citation>
    <scope>NUCLEOTIDE SEQUENCE</scope>
</reference>
<evidence type="ECO:0000256" key="2">
    <source>
        <dbReference type="SAM" id="MobiDB-lite"/>
    </source>
</evidence>
<gene>
    <name evidence="3" type="ORF">Tco_0654553</name>
</gene>
<feature type="region of interest" description="Disordered" evidence="2">
    <location>
        <begin position="26"/>
        <end position="154"/>
    </location>
</feature>
<evidence type="ECO:0000313" key="4">
    <source>
        <dbReference type="Proteomes" id="UP001151760"/>
    </source>
</evidence>
<organism evidence="3 4">
    <name type="scientific">Tanacetum coccineum</name>
    <dbReference type="NCBI Taxonomy" id="301880"/>
    <lineage>
        <taxon>Eukaryota</taxon>
        <taxon>Viridiplantae</taxon>
        <taxon>Streptophyta</taxon>
        <taxon>Embryophyta</taxon>
        <taxon>Tracheophyta</taxon>
        <taxon>Spermatophyta</taxon>
        <taxon>Magnoliopsida</taxon>
        <taxon>eudicotyledons</taxon>
        <taxon>Gunneridae</taxon>
        <taxon>Pentapetalae</taxon>
        <taxon>asterids</taxon>
        <taxon>campanulids</taxon>
        <taxon>Asterales</taxon>
        <taxon>Asteraceae</taxon>
        <taxon>Asteroideae</taxon>
        <taxon>Anthemideae</taxon>
        <taxon>Anthemidinae</taxon>
        <taxon>Tanacetum</taxon>
    </lineage>
</organism>
<feature type="compositionally biased region" description="Pro residues" evidence="2">
    <location>
        <begin position="99"/>
        <end position="109"/>
    </location>
</feature>
<keyword evidence="1" id="KW-0175">Coiled coil</keyword>
<comment type="caution">
    <text evidence="3">The sequence shown here is derived from an EMBL/GenBank/DDBJ whole genome shotgun (WGS) entry which is preliminary data.</text>
</comment>
<keyword evidence="4" id="KW-1185">Reference proteome</keyword>
<reference evidence="3" key="2">
    <citation type="submission" date="2022-01" db="EMBL/GenBank/DDBJ databases">
        <authorList>
            <person name="Yamashiro T."/>
            <person name="Shiraishi A."/>
            <person name="Satake H."/>
            <person name="Nakayama K."/>
        </authorList>
    </citation>
    <scope>NUCLEOTIDE SEQUENCE</scope>
</reference>
<protein>
    <submittedName>
        <fullName evidence="3">Uncharacterized protein</fullName>
    </submittedName>
</protein>
<feature type="compositionally biased region" description="Polar residues" evidence="2">
    <location>
        <begin position="54"/>
        <end position="65"/>
    </location>
</feature>